<protein>
    <recommendedName>
        <fullName evidence="3">Reverse transcriptase domain-containing protein</fullName>
    </recommendedName>
</protein>
<evidence type="ECO:0008006" key="3">
    <source>
        <dbReference type="Google" id="ProtNLM"/>
    </source>
</evidence>
<dbReference type="InterPro" id="IPR043502">
    <property type="entry name" value="DNA/RNA_pol_sf"/>
</dbReference>
<proteinExistence type="predicted"/>
<organism evidence="1 2">
    <name type="scientific">Araneus ventricosus</name>
    <name type="common">Orbweaver spider</name>
    <name type="synonym">Epeira ventricosa</name>
    <dbReference type="NCBI Taxonomy" id="182803"/>
    <lineage>
        <taxon>Eukaryota</taxon>
        <taxon>Metazoa</taxon>
        <taxon>Ecdysozoa</taxon>
        <taxon>Arthropoda</taxon>
        <taxon>Chelicerata</taxon>
        <taxon>Arachnida</taxon>
        <taxon>Araneae</taxon>
        <taxon>Araneomorphae</taxon>
        <taxon>Entelegynae</taxon>
        <taxon>Araneoidea</taxon>
        <taxon>Araneidae</taxon>
        <taxon>Araneus</taxon>
    </lineage>
</organism>
<evidence type="ECO:0000313" key="2">
    <source>
        <dbReference type="Proteomes" id="UP000499080"/>
    </source>
</evidence>
<dbReference type="EMBL" id="BGPR01218168">
    <property type="protein sequence ID" value="GBN56686.1"/>
    <property type="molecule type" value="Genomic_DNA"/>
</dbReference>
<dbReference type="GO" id="GO:0071897">
    <property type="term" value="P:DNA biosynthetic process"/>
    <property type="evidence" value="ECO:0007669"/>
    <property type="project" value="UniProtKB-ARBA"/>
</dbReference>
<reference evidence="1 2" key="1">
    <citation type="journal article" date="2019" name="Sci. Rep.">
        <title>Orb-weaving spider Araneus ventricosus genome elucidates the spidroin gene catalogue.</title>
        <authorList>
            <person name="Kono N."/>
            <person name="Nakamura H."/>
            <person name="Ohtoshi R."/>
            <person name="Moran D.A.P."/>
            <person name="Shinohara A."/>
            <person name="Yoshida Y."/>
            <person name="Fujiwara M."/>
            <person name="Mori M."/>
            <person name="Tomita M."/>
            <person name="Arakawa K."/>
        </authorList>
    </citation>
    <scope>NUCLEOTIDE SEQUENCE [LARGE SCALE GENOMIC DNA]</scope>
</reference>
<dbReference type="SUPFAM" id="SSF56672">
    <property type="entry name" value="DNA/RNA polymerases"/>
    <property type="match status" value="1"/>
</dbReference>
<dbReference type="OrthoDB" id="6453655at2759"/>
<comment type="caution">
    <text evidence="1">The sequence shown here is derived from an EMBL/GenBank/DDBJ whole genome shotgun (WGS) entry which is preliminary data.</text>
</comment>
<dbReference type="Proteomes" id="UP000499080">
    <property type="component" value="Unassembled WGS sequence"/>
</dbReference>
<accession>A0A4Y2Q2Z8</accession>
<name>A0A4Y2Q2Z8_ARAVE</name>
<dbReference type="InterPro" id="IPR043128">
    <property type="entry name" value="Rev_trsase/Diguanyl_cyclase"/>
</dbReference>
<evidence type="ECO:0000313" key="1">
    <source>
        <dbReference type="EMBL" id="GBN56686.1"/>
    </source>
</evidence>
<keyword evidence="2" id="KW-1185">Reference proteome</keyword>
<gene>
    <name evidence="1" type="ORF">AVEN_270316_1</name>
</gene>
<sequence>MTPEDRKFLKFLWSGGDINEDHRITRLPFGCKTSPFISSSVIKYHITKFEADRPDSVSMLNSGLYVDDLYFGADTVREAFELSSDDYIGKWWF</sequence>
<dbReference type="Gene3D" id="3.30.70.270">
    <property type="match status" value="1"/>
</dbReference>
<dbReference type="Gene3D" id="3.10.10.10">
    <property type="entry name" value="HIV Type 1 Reverse Transcriptase, subunit A, domain 1"/>
    <property type="match status" value="1"/>
</dbReference>
<dbReference type="AlphaFoldDB" id="A0A4Y2Q2Z8"/>